<comment type="subcellular location">
    <subcellularLocation>
        <location evidence="2">Cell membrane</location>
        <topology evidence="2">Single-pass type II membrane protein</topology>
    </subcellularLocation>
</comment>
<evidence type="ECO:0000256" key="14">
    <source>
        <dbReference type="ARBA" id="ARBA00043078"/>
    </source>
</evidence>
<evidence type="ECO:0000313" key="17">
    <source>
        <dbReference type="EMBL" id="EIW83847.1"/>
    </source>
</evidence>
<evidence type="ECO:0000256" key="5">
    <source>
        <dbReference type="ARBA" id="ARBA00022475"/>
    </source>
</evidence>
<keyword evidence="7 16" id="KW-0472">Membrane</keyword>
<keyword evidence="8" id="KW-0325">Glycoprotein</keyword>
<evidence type="ECO:0000256" key="3">
    <source>
        <dbReference type="ARBA" id="ARBA00008773"/>
    </source>
</evidence>
<feature type="region of interest" description="Disordered" evidence="15">
    <location>
        <begin position="1"/>
        <end position="83"/>
    </location>
</feature>
<gene>
    <name evidence="17" type="ORF">CONPUDRAFT_80393</name>
</gene>
<dbReference type="GO" id="GO:0000272">
    <property type="term" value="P:polysaccharide catabolic process"/>
    <property type="evidence" value="ECO:0007669"/>
    <property type="project" value="UniProtKB-KW"/>
</dbReference>
<comment type="similarity">
    <text evidence="3">Belongs to the glycosyl hydrolase 17 family.</text>
</comment>
<evidence type="ECO:0000256" key="15">
    <source>
        <dbReference type="SAM" id="MobiDB-lite"/>
    </source>
</evidence>
<evidence type="ECO:0000256" key="9">
    <source>
        <dbReference type="ARBA" id="ARBA00023277"/>
    </source>
</evidence>
<dbReference type="OrthoDB" id="68336at2759"/>
<evidence type="ECO:0000256" key="2">
    <source>
        <dbReference type="ARBA" id="ARBA00004401"/>
    </source>
</evidence>
<comment type="caution">
    <text evidence="17">The sequence shown here is derived from an EMBL/GenBank/DDBJ whole genome shotgun (WGS) entry which is preliminary data.</text>
</comment>
<keyword evidence="10" id="KW-0961">Cell wall biogenesis/degradation</keyword>
<dbReference type="InterPro" id="IPR050732">
    <property type="entry name" value="Beta-glucan_modifiers"/>
</dbReference>
<dbReference type="PANTHER" id="PTHR16631:SF17">
    <property type="entry name" value="GLUCAN ENDO-1,3-BETA-GLUCOSIDASE BTGC"/>
    <property type="match status" value="1"/>
</dbReference>
<dbReference type="EC" id="3.2.1.39" evidence="4"/>
<keyword evidence="11" id="KW-0624">Polysaccharide degradation</keyword>
<dbReference type="AlphaFoldDB" id="A0A5M3MXV2"/>
<dbReference type="KEGG" id="cput:CONPUDRAFT_80393"/>
<keyword evidence="18" id="KW-1185">Reference proteome</keyword>
<evidence type="ECO:0000256" key="8">
    <source>
        <dbReference type="ARBA" id="ARBA00023180"/>
    </source>
</evidence>
<feature type="transmembrane region" description="Helical" evidence="16">
    <location>
        <begin position="116"/>
        <end position="137"/>
    </location>
</feature>
<dbReference type="OMA" id="IHAWFAN"/>
<keyword evidence="5" id="KW-1003">Cell membrane</keyword>
<organism evidence="17 18">
    <name type="scientific">Coniophora puteana (strain RWD-64-598)</name>
    <name type="common">Brown rot fungus</name>
    <dbReference type="NCBI Taxonomy" id="741705"/>
    <lineage>
        <taxon>Eukaryota</taxon>
        <taxon>Fungi</taxon>
        <taxon>Dikarya</taxon>
        <taxon>Basidiomycota</taxon>
        <taxon>Agaricomycotina</taxon>
        <taxon>Agaricomycetes</taxon>
        <taxon>Agaricomycetidae</taxon>
        <taxon>Boletales</taxon>
        <taxon>Coniophorineae</taxon>
        <taxon>Coniophoraceae</taxon>
        <taxon>Coniophora</taxon>
    </lineage>
</organism>
<comment type="function">
    <text evidence="12">Glucanases play a role in cell expansion during growth, in cell-cell fusion during mating, and in spore release during sporulation. This enzyme may be involved in beta-glucan degradation. Active on laminarin and lichenan.</text>
</comment>
<keyword evidence="16" id="KW-0812">Transmembrane</keyword>
<evidence type="ECO:0000256" key="4">
    <source>
        <dbReference type="ARBA" id="ARBA00012780"/>
    </source>
</evidence>
<dbReference type="GO" id="GO:0005886">
    <property type="term" value="C:plasma membrane"/>
    <property type="evidence" value="ECO:0007669"/>
    <property type="project" value="UniProtKB-SubCell"/>
</dbReference>
<dbReference type="Gene3D" id="3.20.20.80">
    <property type="entry name" value="Glycosidases"/>
    <property type="match status" value="1"/>
</dbReference>
<dbReference type="GeneID" id="19210083"/>
<evidence type="ECO:0000256" key="11">
    <source>
        <dbReference type="ARBA" id="ARBA00023326"/>
    </source>
</evidence>
<dbReference type="EMBL" id="JH711575">
    <property type="protein sequence ID" value="EIW83847.1"/>
    <property type="molecule type" value="Genomic_DNA"/>
</dbReference>
<name>A0A5M3MXV2_CONPW</name>
<evidence type="ECO:0000256" key="12">
    <source>
        <dbReference type="ARBA" id="ARBA00037649"/>
    </source>
</evidence>
<dbReference type="GO" id="GO:0009986">
    <property type="term" value="C:cell surface"/>
    <property type="evidence" value="ECO:0007669"/>
    <property type="project" value="TreeGrafter"/>
</dbReference>
<sequence length="468" mass="50774">MSHDYSMQEIQRPYRDEPMNSNSDLQDYFDGPGGVPPPHRLSGIHHSPYNSITDLPPSRLSQASVPTAASNPFSTPTRGTDSVPYMPAPTNYNDLDAAPNSEWLEKTEKSNSRTKWIVIGVVAVVAVAIGVGVGVGVSMSKKKSSSDVVNNAASFPKNSALKQSFWGIAYAPLGSQLPDCGATIDSVIEDIQLLSQLTTNIRLYGSDCNQSSFTLEAIKKTGVNMNVWLGNYPAVGDNNTAYYRQKQEIIDAINMWGADNVAGITVGNEFVLDYMSAQSASDQSPNGAIGTQAAEILIPLINDTRTTMDNMGLSKKIPIGNADAGSYFNNQVLESVDYAMANAHPWFANQSVQDAAGWTWNFFQTTDVAQAKGVANDPTFYIGETGWPTGSSTTLNANPNDGPSTASVDNLQIFIDNFACQATKNGTYYFFFEYMDQPWQGAEYGGVEGYWGLFDSNKNFKNLTLPTC</sequence>
<accession>A0A5M3MXV2</accession>
<dbReference type="GO" id="GO:0005576">
    <property type="term" value="C:extracellular region"/>
    <property type="evidence" value="ECO:0007669"/>
    <property type="project" value="TreeGrafter"/>
</dbReference>
<protein>
    <recommendedName>
        <fullName evidence="4">glucan endo-1,3-beta-D-glucosidase</fullName>
        <ecNumber evidence="4">3.2.1.39</ecNumber>
    </recommendedName>
    <alternativeName>
        <fullName evidence="14">Endo-1,3-beta-glucanase btgC</fullName>
    </alternativeName>
    <alternativeName>
        <fullName evidence="13">Laminarinase btgC</fullName>
    </alternativeName>
</protein>
<dbReference type="GO" id="GO:0071555">
    <property type="term" value="P:cell wall organization"/>
    <property type="evidence" value="ECO:0007669"/>
    <property type="project" value="UniProtKB-KW"/>
</dbReference>
<reference evidence="18" key="1">
    <citation type="journal article" date="2012" name="Science">
        <title>The Paleozoic origin of enzymatic lignin decomposition reconstructed from 31 fungal genomes.</title>
        <authorList>
            <person name="Floudas D."/>
            <person name="Binder M."/>
            <person name="Riley R."/>
            <person name="Barry K."/>
            <person name="Blanchette R.A."/>
            <person name="Henrissat B."/>
            <person name="Martinez A.T."/>
            <person name="Otillar R."/>
            <person name="Spatafora J.W."/>
            <person name="Yadav J.S."/>
            <person name="Aerts A."/>
            <person name="Benoit I."/>
            <person name="Boyd A."/>
            <person name="Carlson A."/>
            <person name="Copeland A."/>
            <person name="Coutinho P.M."/>
            <person name="de Vries R.P."/>
            <person name="Ferreira P."/>
            <person name="Findley K."/>
            <person name="Foster B."/>
            <person name="Gaskell J."/>
            <person name="Glotzer D."/>
            <person name="Gorecki P."/>
            <person name="Heitman J."/>
            <person name="Hesse C."/>
            <person name="Hori C."/>
            <person name="Igarashi K."/>
            <person name="Jurgens J.A."/>
            <person name="Kallen N."/>
            <person name="Kersten P."/>
            <person name="Kohler A."/>
            <person name="Kuees U."/>
            <person name="Kumar T.K.A."/>
            <person name="Kuo A."/>
            <person name="LaButti K."/>
            <person name="Larrondo L.F."/>
            <person name="Lindquist E."/>
            <person name="Ling A."/>
            <person name="Lombard V."/>
            <person name="Lucas S."/>
            <person name="Lundell T."/>
            <person name="Martin R."/>
            <person name="McLaughlin D.J."/>
            <person name="Morgenstern I."/>
            <person name="Morin E."/>
            <person name="Murat C."/>
            <person name="Nagy L.G."/>
            <person name="Nolan M."/>
            <person name="Ohm R.A."/>
            <person name="Patyshakuliyeva A."/>
            <person name="Rokas A."/>
            <person name="Ruiz-Duenas F.J."/>
            <person name="Sabat G."/>
            <person name="Salamov A."/>
            <person name="Samejima M."/>
            <person name="Schmutz J."/>
            <person name="Slot J.C."/>
            <person name="St John F."/>
            <person name="Stenlid J."/>
            <person name="Sun H."/>
            <person name="Sun S."/>
            <person name="Syed K."/>
            <person name="Tsang A."/>
            <person name="Wiebenga A."/>
            <person name="Young D."/>
            <person name="Pisabarro A."/>
            <person name="Eastwood D.C."/>
            <person name="Martin F."/>
            <person name="Cullen D."/>
            <person name="Grigoriev I.V."/>
            <person name="Hibbett D.S."/>
        </authorList>
    </citation>
    <scope>NUCLEOTIDE SEQUENCE [LARGE SCALE GENOMIC DNA]</scope>
    <source>
        <strain evidence="18">RWD-64-598 SS2</strain>
    </source>
</reference>
<dbReference type="PANTHER" id="PTHR16631">
    <property type="entry name" value="GLUCAN 1,3-BETA-GLUCOSIDASE"/>
    <property type="match status" value="1"/>
</dbReference>
<evidence type="ECO:0000256" key="7">
    <source>
        <dbReference type="ARBA" id="ARBA00023136"/>
    </source>
</evidence>
<evidence type="ECO:0000256" key="6">
    <source>
        <dbReference type="ARBA" id="ARBA00022801"/>
    </source>
</evidence>
<proteinExistence type="inferred from homology"/>
<keyword evidence="9" id="KW-0119">Carbohydrate metabolism</keyword>
<keyword evidence="16" id="KW-1133">Transmembrane helix</keyword>
<dbReference type="GO" id="GO:0009277">
    <property type="term" value="C:fungal-type cell wall"/>
    <property type="evidence" value="ECO:0007669"/>
    <property type="project" value="TreeGrafter"/>
</dbReference>
<evidence type="ECO:0000256" key="13">
    <source>
        <dbReference type="ARBA" id="ARBA00042373"/>
    </source>
</evidence>
<evidence type="ECO:0000256" key="10">
    <source>
        <dbReference type="ARBA" id="ARBA00023316"/>
    </source>
</evidence>
<dbReference type="Proteomes" id="UP000053558">
    <property type="component" value="Unassembled WGS sequence"/>
</dbReference>
<evidence type="ECO:0000256" key="1">
    <source>
        <dbReference type="ARBA" id="ARBA00000382"/>
    </source>
</evidence>
<feature type="compositionally biased region" description="Polar residues" evidence="15">
    <location>
        <begin position="48"/>
        <end position="80"/>
    </location>
</feature>
<dbReference type="RefSeq" id="XP_007765472.1">
    <property type="nucleotide sequence ID" value="XM_007767282.1"/>
</dbReference>
<dbReference type="InterPro" id="IPR017853">
    <property type="entry name" value="GH"/>
</dbReference>
<evidence type="ECO:0000313" key="18">
    <source>
        <dbReference type="Proteomes" id="UP000053558"/>
    </source>
</evidence>
<dbReference type="SUPFAM" id="SSF51445">
    <property type="entry name" value="(Trans)glycosidases"/>
    <property type="match status" value="1"/>
</dbReference>
<keyword evidence="6 17" id="KW-0378">Hydrolase</keyword>
<dbReference type="GO" id="GO:0042973">
    <property type="term" value="F:glucan endo-1,3-beta-D-glucosidase activity"/>
    <property type="evidence" value="ECO:0007669"/>
    <property type="project" value="UniProtKB-EC"/>
</dbReference>
<evidence type="ECO:0000256" key="16">
    <source>
        <dbReference type="SAM" id="Phobius"/>
    </source>
</evidence>
<comment type="catalytic activity">
    <reaction evidence="1">
        <text>Hydrolysis of (1-&gt;3)-beta-D-glucosidic linkages in (1-&gt;3)-beta-D-glucans.</text>
        <dbReference type="EC" id="3.2.1.39"/>
    </reaction>
</comment>